<feature type="region of interest" description="Disordered" evidence="2">
    <location>
        <begin position="1"/>
        <end position="26"/>
    </location>
</feature>
<keyword evidence="1" id="KW-0175">Coiled coil</keyword>
<evidence type="ECO:0000313" key="3">
    <source>
        <dbReference type="EMBL" id="MBT1696794.1"/>
    </source>
</evidence>
<dbReference type="Proteomes" id="UP001319200">
    <property type="component" value="Unassembled WGS sequence"/>
</dbReference>
<proteinExistence type="predicted"/>
<dbReference type="InterPro" id="IPR007139">
    <property type="entry name" value="DUF349"/>
</dbReference>
<protein>
    <submittedName>
        <fullName evidence="3">DUF349 domain-containing protein</fullName>
    </submittedName>
</protein>
<evidence type="ECO:0000256" key="1">
    <source>
        <dbReference type="SAM" id="Coils"/>
    </source>
</evidence>
<sequence length="620" mass="73057">MEMERDKRELEPVQAQGAGLTNTHEKVALQSEVDLPEHDESAELFDEEHKHADYTNFTKAQFVGLVKDLAKDTNYMKVESVIKEIKPHYDEIRDKERAAALQRFLEGGGIQEDFDYKGDELDITFDANLKLIKDRRMQYLRQQEEQKNTNLQRKQELIEKLRVLMEAQDNTHQFEAFKELQKEWRSIGAVPGAQAKTLWANYHALVDRFYDNQSIYFELKELDRKKNYESKLDLCVRAERLAGVEIIKDAIRELNELHHEFKHIGPVPIEDKETIWQRFKAASDAVYARRDTYLQKLQQDLQANLEQKTKLGDEAQAYATYQTDRIKEWNEKTKEILDLQKRWETVGGLPRAKAKEVNKKFWSAFKSFFNNKNAFFKKLDEERENNLQIKNDLVKKALELKESQDWDKTSNELKNLQQKWKDVGPVPEKFREKVFKEFKDACDYFFAQRRGQQGKVEQEQIDNLNVKTAICEELEKNAQEGSASVDLLHDLQDRYNSIGFVPRKDISVVKNRYHEAVQRFVNAIPDLTEDERSRVLLENQLSDLRKDPMGDRKIFQKELAIRKKISKVENDIALWKNNLEFFGKSQNAEKVRDEFNDKIKTASDHLQQLKQQLKMLRTVS</sequence>
<dbReference type="Pfam" id="PF03993">
    <property type="entry name" value="DUF349"/>
    <property type="match status" value="5"/>
</dbReference>
<evidence type="ECO:0000256" key="2">
    <source>
        <dbReference type="SAM" id="MobiDB-lite"/>
    </source>
</evidence>
<feature type="coiled-coil region" evidence="1">
    <location>
        <begin position="592"/>
        <end position="619"/>
    </location>
</feature>
<accession>A0AAP2DMK5</accession>
<evidence type="ECO:0000313" key="4">
    <source>
        <dbReference type="Proteomes" id="UP001319200"/>
    </source>
</evidence>
<feature type="coiled-coil region" evidence="1">
    <location>
        <begin position="140"/>
        <end position="171"/>
    </location>
</feature>
<gene>
    <name evidence="3" type="ORF">KK083_07915</name>
</gene>
<organism evidence="3 4">
    <name type="scientific">Chryseosolibacter histidini</name>
    <dbReference type="NCBI Taxonomy" id="2782349"/>
    <lineage>
        <taxon>Bacteria</taxon>
        <taxon>Pseudomonadati</taxon>
        <taxon>Bacteroidota</taxon>
        <taxon>Cytophagia</taxon>
        <taxon>Cytophagales</taxon>
        <taxon>Chryseotaleaceae</taxon>
        <taxon>Chryseosolibacter</taxon>
    </lineage>
</organism>
<comment type="caution">
    <text evidence="3">The sequence shown here is derived from an EMBL/GenBank/DDBJ whole genome shotgun (WGS) entry which is preliminary data.</text>
</comment>
<dbReference type="EMBL" id="JAHESF010000006">
    <property type="protein sequence ID" value="MBT1696794.1"/>
    <property type="molecule type" value="Genomic_DNA"/>
</dbReference>
<dbReference type="AlphaFoldDB" id="A0AAP2DMK5"/>
<reference evidence="3 4" key="1">
    <citation type="submission" date="2021-05" db="EMBL/GenBank/DDBJ databases">
        <title>A Polyphasic approach of four new species of the genus Ohtaekwangia: Ohtaekwangia histidinii sp. nov., Ohtaekwangia cretensis sp. nov., Ohtaekwangia indiensis sp. nov., Ohtaekwangia reichenbachii sp. nov. from diverse environment.</title>
        <authorList>
            <person name="Octaviana S."/>
        </authorList>
    </citation>
    <scope>NUCLEOTIDE SEQUENCE [LARGE SCALE GENOMIC DNA]</scope>
    <source>
        <strain evidence="3 4">PWU4</strain>
    </source>
</reference>
<keyword evidence="4" id="KW-1185">Reference proteome</keyword>
<feature type="compositionally biased region" description="Basic and acidic residues" evidence="2">
    <location>
        <begin position="1"/>
        <end position="11"/>
    </location>
</feature>
<name>A0AAP2DMK5_9BACT</name>